<organism evidence="10 13">
    <name type="scientific">Myxococcus fulvus</name>
    <dbReference type="NCBI Taxonomy" id="33"/>
    <lineage>
        <taxon>Bacteria</taxon>
        <taxon>Pseudomonadati</taxon>
        <taxon>Myxococcota</taxon>
        <taxon>Myxococcia</taxon>
        <taxon>Myxococcales</taxon>
        <taxon>Cystobacterineae</taxon>
        <taxon>Myxococcaceae</taxon>
        <taxon>Myxococcus</taxon>
    </lineage>
</organism>
<dbReference type="AlphaFoldDB" id="A0A511TGG1"/>
<dbReference type="PROSITE" id="PS00138">
    <property type="entry name" value="SUBTILASE_SER"/>
    <property type="match status" value="1"/>
</dbReference>
<dbReference type="Pfam" id="PF05922">
    <property type="entry name" value="Inhibitor_I9"/>
    <property type="match status" value="1"/>
</dbReference>
<evidence type="ECO:0000256" key="3">
    <source>
        <dbReference type="ARBA" id="ARBA00022723"/>
    </source>
</evidence>
<feature type="domain" description="Inhibitor I9" evidence="9">
    <location>
        <begin position="78"/>
        <end position="127"/>
    </location>
</feature>
<dbReference type="EMBL" id="BJXR01000077">
    <property type="protein sequence ID" value="GEN13266.1"/>
    <property type="molecule type" value="Genomic_DNA"/>
</dbReference>
<dbReference type="PROSITE" id="PS51257">
    <property type="entry name" value="PROKAR_LIPOPROTEIN"/>
    <property type="match status" value="1"/>
</dbReference>
<dbReference type="InterPro" id="IPR034202">
    <property type="entry name" value="Subtilisin_Carlsberg-like"/>
</dbReference>
<dbReference type="Gene3D" id="3.30.70.80">
    <property type="entry name" value="Peptidase S8 propeptide/proteinase inhibitor I9"/>
    <property type="match status" value="1"/>
</dbReference>
<feature type="domain" description="Peptidase S8/S53" evidence="8">
    <location>
        <begin position="467"/>
        <end position="577"/>
    </location>
</feature>
<dbReference type="Proteomes" id="UP000321514">
    <property type="component" value="Unassembled WGS sequence"/>
</dbReference>
<dbReference type="RefSeq" id="WP_046717109.1">
    <property type="nucleotide sequence ID" value="NZ_BJXR01000077.1"/>
</dbReference>
<dbReference type="PRINTS" id="PR00723">
    <property type="entry name" value="SUBTILISIN"/>
</dbReference>
<dbReference type="Pfam" id="PF00082">
    <property type="entry name" value="Peptidase_S8"/>
    <property type="match status" value="2"/>
</dbReference>
<comment type="caution">
    <text evidence="10">The sequence shown here is derived from an EMBL/GenBank/DDBJ whole genome shotgun (WGS) entry which is preliminary data.</text>
</comment>
<evidence type="ECO:0000256" key="7">
    <source>
        <dbReference type="PROSITE-ProRule" id="PRU01240"/>
    </source>
</evidence>
<dbReference type="GO" id="GO:0006508">
    <property type="term" value="P:proteolysis"/>
    <property type="evidence" value="ECO:0007669"/>
    <property type="project" value="UniProtKB-KW"/>
</dbReference>
<dbReference type="InterPro" id="IPR036852">
    <property type="entry name" value="Peptidase_S8/S53_dom_sf"/>
</dbReference>
<dbReference type="CDD" id="cd00538">
    <property type="entry name" value="PA"/>
    <property type="match status" value="1"/>
</dbReference>
<evidence type="ECO:0000256" key="2">
    <source>
        <dbReference type="ARBA" id="ARBA00022670"/>
    </source>
</evidence>
<evidence type="ECO:0000313" key="12">
    <source>
        <dbReference type="Proteomes" id="UP000183760"/>
    </source>
</evidence>
<evidence type="ECO:0000256" key="6">
    <source>
        <dbReference type="PIRSR" id="PIRSR615500-1"/>
    </source>
</evidence>
<keyword evidence="5 7" id="KW-0720">Serine protease</keyword>
<dbReference type="GO" id="GO:0004252">
    <property type="term" value="F:serine-type endopeptidase activity"/>
    <property type="evidence" value="ECO:0007669"/>
    <property type="project" value="UniProtKB-UniRule"/>
</dbReference>
<dbReference type="InterPro" id="IPR000209">
    <property type="entry name" value="Peptidase_S8/S53_dom"/>
</dbReference>
<comment type="similarity">
    <text evidence="1 7">Belongs to the peptidase S8 family.</text>
</comment>
<sequence>MKRWVWLGLLGGAVACTKVPDREPSVTEEVCPGTEELSLPGTARQSLNPLAGEDGAEPVLITFRPRVSASAVSNLDTLTESARRVGAQVHRRFPHLNTIAAKVSPEARAALEKNPDVLRVEPDRVVRAFGMPSPLSPSLLQGVLPNTSGSTGEYTAGLQRVQAPQVWDANNDGVLDDGAPSGTGIKVCIIDSGWDNRHPELAAAYLEGKDLLDGDDEPLDQGRVNGVLKWGGGHGTHTAATIAAQLGAGAHVRPGEEPNGVVGVAPTVSLLVARVLDVNGDGNTSNVIAAMDWCIERGAHIASLSLGSIAPSQTEEAAFKRAFDAGMVAIAATGNRGTEEKSYPAGYESVIAVGAIDANNAWAPFSQYGKDFVSLVAPGVGILSATIVGGAPYGDVDVGGTRFASEPLEYTGVGKYAGRMVYCGLGERVSSCGEGATCDGFVALVDRGGGILFKEKALNAIRAGAKAIVVGNNTSEDGAGNFTLTDPEDFWVPTTSVTLVNANSLKGLVGQNVTVDVSGLDYLRQSGTSMATPHVAGVAALVLGACPKLTHVQVREVLEKTALDLGETGKDIKFGHGLVQAKAAVEEARRLCPPPAP</sequence>
<evidence type="ECO:0000259" key="9">
    <source>
        <dbReference type="Pfam" id="PF05922"/>
    </source>
</evidence>
<evidence type="ECO:0000313" key="11">
    <source>
        <dbReference type="EMBL" id="SEU41235.1"/>
    </source>
</evidence>
<evidence type="ECO:0000256" key="1">
    <source>
        <dbReference type="ARBA" id="ARBA00011073"/>
    </source>
</evidence>
<dbReference type="PANTHER" id="PTHR43806">
    <property type="entry name" value="PEPTIDASE S8"/>
    <property type="match status" value="1"/>
</dbReference>
<dbReference type="InterPro" id="IPR023828">
    <property type="entry name" value="Peptidase_S8_Ser-AS"/>
</dbReference>
<dbReference type="SUPFAM" id="SSF54897">
    <property type="entry name" value="Protease propeptides/inhibitors"/>
    <property type="match status" value="1"/>
</dbReference>
<protein>
    <submittedName>
        <fullName evidence="11">PA domain-containing protein</fullName>
    </submittedName>
</protein>
<dbReference type="EMBL" id="FOIB01000016">
    <property type="protein sequence ID" value="SEU41235.1"/>
    <property type="molecule type" value="Genomic_DNA"/>
</dbReference>
<keyword evidence="3" id="KW-0479">Metal-binding</keyword>
<keyword evidence="2 7" id="KW-0645">Protease</keyword>
<dbReference type="InterPro" id="IPR010259">
    <property type="entry name" value="S8pro/Inhibitor_I9"/>
</dbReference>
<evidence type="ECO:0000256" key="4">
    <source>
        <dbReference type="ARBA" id="ARBA00022801"/>
    </source>
</evidence>
<dbReference type="GO" id="GO:0046872">
    <property type="term" value="F:metal ion binding"/>
    <property type="evidence" value="ECO:0007669"/>
    <property type="project" value="UniProtKB-KW"/>
</dbReference>
<feature type="domain" description="Peptidase S8/S53" evidence="8">
    <location>
        <begin position="182"/>
        <end position="380"/>
    </location>
</feature>
<dbReference type="PROSITE" id="PS51892">
    <property type="entry name" value="SUBTILASE"/>
    <property type="match status" value="1"/>
</dbReference>
<reference evidence="11 12" key="1">
    <citation type="submission" date="2016-10" db="EMBL/GenBank/DDBJ databases">
        <authorList>
            <person name="Varghese N."/>
            <person name="Submissions S."/>
        </authorList>
    </citation>
    <scope>NUCLEOTIDE SEQUENCE [LARGE SCALE GENOMIC DNA]</scope>
    <source>
        <strain evidence="11 12">DSM 16525</strain>
    </source>
</reference>
<dbReference type="CDD" id="cd07477">
    <property type="entry name" value="Peptidases_S8_Subtilisin_subset"/>
    <property type="match status" value="1"/>
</dbReference>
<evidence type="ECO:0000259" key="8">
    <source>
        <dbReference type="Pfam" id="PF00082"/>
    </source>
</evidence>
<name>A0A511TGG1_MYXFU</name>
<feature type="active site" description="Charge relay system" evidence="6 7">
    <location>
        <position position="529"/>
    </location>
</feature>
<feature type="active site" description="Charge relay system" evidence="6 7">
    <location>
        <position position="234"/>
    </location>
</feature>
<dbReference type="InterPro" id="IPR015500">
    <property type="entry name" value="Peptidase_S8_subtilisin-rel"/>
</dbReference>
<reference evidence="10 13" key="2">
    <citation type="submission" date="2019-07" db="EMBL/GenBank/DDBJ databases">
        <title>Whole genome shotgun sequence of Myxococcus fulvus NBRC 100333.</title>
        <authorList>
            <person name="Hosoyama A."/>
            <person name="Uohara A."/>
            <person name="Ohji S."/>
            <person name="Ichikawa N."/>
        </authorList>
    </citation>
    <scope>NUCLEOTIDE SEQUENCE [LARGE SCALE GENOMIC DNA]</scope>
    <source>
        <strain evidence="10 13">NBRC 100333</strain>
    </source>
</reference>
<dbReference type="Gene3D" id="3.40.50.200">
    <property type="entry name" value="Peptidase S8/S53 domain"/>
    <property type="match status" value="2"/>
</dbReference>
<keyword evidence="4 7" id="KW-0378">Hydrolase</keyword>
<dbReference type="Proteomes" id="UP000183760">
    <property type="component" value="Unassembled WGS sequence"/>
</dbReference>
<dbReference type="STRING" id="1334629.MFUL124B02_42345"/>
<dbReference type="PANTHER" id="PTHR43806:SF11">
    <property type="entry name" value="CEREVISIN-RELATED"/>
    <property type="match status" value="1"/>
</dbReference>
<accession>A0A511TGG1</accession>
<evidence type="ECO:0000256" key="5">
    <source>
        <dbReference type="ARBA" id="ARBA00022825"/>
    </source>
</evidence>
<evidence type="ECO:0000313" key="10">
    <source>
        <dbReference type="EMBL" id="GEN13266.1"/>
    </source>
</evidence>
<evidence type="ECO:0000313" key="13">
    <source>
        <dbReference type="Proteomes" id="UP000321514"/>
    </source>
</evidence>
<dbReference type="OrthoDB" id="9790784at2"/>
<gene>
    <name evidence="10" type="ORF">MFU01_83030</name>
    <name evidence="11" type="ORF">SAMN05443572_116138</name>
</gene>
<proteinExistence type="inferred from homology"/>
<dbReference type="InterPro" id="IPR037045">
    <property type="entry name" value="S8pro/Inhibitor_I9_sf"/>
</dbReference>
<feature type="active site" description="Charge relay system" evidence="6 7">
    <location>
        <position position="191"/>
    </location>
</feature>
<keyword evidence="12" id="KW-1185">Reference proteome</keyword>
<dbReference type="SUPFAM" id="SSF52743">
    <property type="entry name" value="Subtilisin-like"/>
    <property type="match status" value="1"/>
</dbReference>
<dbReference type="InterPro" id="IPR050131">
    <property type="entry name" value="Peptidase_S8_subtilisin-like"/>
</dbReference>